<organism evidence="1 2">
    <name type="scientific">Rhizobium rhizogenes</name>
    <name type="common">Agrobacterium rhizogenes</name>
    <dbReference type="NCBI Taxonomy" id="359"/>
    <lineage>
        <taxon>Bacteria</taxon>
        <taxon>Pseudomonadati</taxon>
        <taxon>Pseudomonadota</taxon>
        <taxon>Alphaproteobacteria</taxon>
        <taxon>Hyphomicrobiales</taxon>
        <taxon>Rhizobiaceae</taxon>
        <taxon>Rhizobium/Agrobacterium group</taxon>
        <taxon>Rhizobium</taxon>
    </lineage>
</organism>
<accession>A0AA92C4V7</accession>
<dbReference type="EMBL" id="QDFR01000002">
    <property type="protein sequence ID" value="PVE55374.1"/>
    <property type="molecule type" value="Genomic_DNA"/>
</dbReference>
<gene>
    <name evidence="1" type="ORF">DC430_09280</name>
</gene>
<evidence type="ECO:0000313" key="1">
    <source>
        <dbReference type="EMBL" id="PVE55374.1"/>
    </source>
</evidence>
<comment type="caution">
    <text evidence="1">The sequence shown here is derived from an EMBL/GenBank/DDBJ whole genome shotgun (WGS) entry which is preliminary data.</text>
</comment>
<evidence type="ECO:0000313" key="2">
    <source>
        <dbReference type="Proteomes" id="UP000244335"/>
    </source>
</evidence>
<reference evidence="1 2" key="1">
    <citation type="submission" date="2018-04" db="EMBL/GenBank/DDBJ databases">
        <authorList>
            <person name="Hagen T."/>
        </authorList>
    </citation>
    <scope>NUCLEOTIDE SEQUENCE [LARGE SCALE GENOMIC DNA]</scope>
    <source>
        <strain evidence="1 2">TPD7009</strain>
    </source>
</reference>
<dbReference type="AlphaFoldDB" id="A0AA92C4V7"/>
<proteinExistence type="predicted"/>
<sequence>MARSRIPVSTGIYLIFRLEECMPITFSPISHTSEWSGSSWTIASDDELAKLVAQVALGQSHFAKRILVETGFRPASPSSSTLKGAVKLLKATNPDKPYHRDGWLFQVISWIAAHLQQPGGLIMEPHMIHAHKGFDGIHVSLDTATGKVGKVTICEEKATKNPRKMISRIWDEFKEMERGDSDHRLLSEVIMILRLSTGINLENAIKDLIWKNRRGYRVAITVPAETDYPSLFEGYDAVVVGDVSKRGSEVLTLTDMRGWMAAVSTLAIGHAEKMVQTNV</sequence>
<name>A0AA92C4V7_RHIRH</name>
<dbReference type="Proteomes" id="UP000244335">
    <property type="component" value="Unassembled WGS sequence"/>
</dbReference>
<protein>
    <submittedName>
        <fullName evidence="1">Uncharacterized protein</fullName>
    </submittedName>
</protein>